<dbReference type="InterPro" id="IPR000730">
    <property type="entry name" value="Pr_cel_nuc_antig"/>
</dbReference>
<dbReference type="GO" id="GO:0043626">
    <property type="term" value="C:PCNA complex"/>
    <property type="evidence" value="ECO:0007669"/>
    <property type="project" value="TreeGrafter"/>
</dbReference>
<gene>
    <name evidence="10" type="ORF">TrLO_g9178</name>
</gene>
<dbReference type="Gene3D" id="3.70.10.10">
    <property type="match status" value="1"/>
</dbReference>
<comment type="caution">
    <text evidence="10">The sequence shown here is derived from an EMBL/GenBank/DDBJ whole genome shotgun (WGS) entry which is preliminary data.</text>
</comment>
<dbReference type="Proteomes" id="UP001165122">
    <property type="component" value="Unassembled WGS sequence"/>
</dbReference>
<keyword evidence="4 7" id="KW-0238">DNA-binding</keyword>
<feature type="domain" description="Proliferating cell nuclear antigen PCNA C-terminal" evidence="9">
    <location>
        <begin position="127"/>
        <end position="255"/>
    </location>
</feature>
<dbReference type="PRINTS" id="PR00339">
    <property type="entry name" value="PCNACYCLIN"/>
</dbReference>
<evidence type="ECO:0000259" key="9">
    <source>
        <dbReference type="Pfam" id="PF02747"/>
    </source>
</evidence>
<evidence type="ECO:0000313" key="11">
    <source>
        <dbReference type="Proteomes" id="UP001165122"/>
    </source>
</evidence>
<dbReference type="InterPro" id="IPR046938">
    <property type="entry name" value="DNA_clamp_sf"/>
</dbReference>
<dbReference type="Pfam" id="PF00705">
    <property type="entry name" value="PCNA_N"/>
    <property type="match status" value="1"/>
</dbReference>
<comment type="subcellular location">
    <subcellularLocation>
        <location evidence="1 6">Nucleus</location>
    </subcellularLocation>
</comment>
<comment type="similarity">
    <text evidence="2 7">Belongs to the PCNA family.</text>
</comment>
<evidence type="ECO:0000256" key="2">
    <source>
        <dbReference type="ARBA" id="ARBA00010462"/>
    </source>
</evidence>
<dbReference type="GO" id="GO:0030337">
    <property type="term" value="F:DNA polymerase processivity factor activity"/>
    <property type="evidence" value="ECO:0007669"/>
    <property type="project" value="InterPro"/>
</dbReference>
<dbReference type="PANTHER" id="PTHR11352">
    <property type="entry name" value="PROLIFERATING CELL NUCLEAR ANTIGEN"/>
    <property type="match status" value="1"/>
</dbReference>
<evidence type="ECO:0000256" key="5">
    <source>
        <dbReference type="ARBA" id="ARBA00023242"/>
    </source>
</evidence>
<evidence type="ECO:0000256" key="1">
    <source>
        <dbReference type="ARBA" id="ARBA00004123"/>
    </source>
</evidence>
<sequence>MFEARLTNGSILKKLLEALKDLVTDANIDCSEEGLSIQAMDSSHVSLCAVALRSDGFDHFRCDRNISLGFNSQNLGKILKCADNTDMITLKAEDSADNLTLMFESKNQDRISDFELKLMDIDADHLGIPDTEYKTTIRMPSNEFKRIITDLQVLGDTCTIAVTKEGVRFSVTGDLGTGNVLVRSTNGVDKEEEEAVVIDMEEPVELTFALRYLNFFTKATNLGPSVVISMSPDVPVVVEYPIEQIGHIKYYLAPKIDDADE</sequence>
<dbReference type="NCBIfam" id="TIGR00590">
    <property type="entry name" value="pcna"/>
    <property type="match status" value="1"/>
</dbReference>
<dbReference type="PANTHER" id="PTHR11352:SF0">
    <property type="entry name" value="PROLIFERATING CELL NUCLEAR ANTIGEN"/>
    <property type="match status" value="1"/>
</dbReference>
<evidence type="ECO:0000256" key="7">
    <source>
        <dbReference type="RuleBase" id="RU003671"/>
    </source>
</evidence>
<dbReference type="GO" id="GO:0006275">
    <property type="term" value="P:regulation of DNA replication"/>
    <property type="evidence" value="ECO:0007669"/>
    <property type="project" value="InterPro"/>
</dbReference>
<evidence type="ECO:0000256" key="4">
    <source>
        <dbReference type="ARBA" id="ARBA00023125"/>
    </source>
</evidence>
<dbReference type="CDD" id="cd00577">
    <property type="entry name" value="PCNA"/>
    <property type="match status" value="1"/>
</dbReference>
<dbReference type="OrthoDB" id="534348at2759"/>
<evidence type="ECO:0000259" key="8">
    <source>
        <dbReference type="Pfam" id="PF00705"/>
    </source>
</evidence>
<keyword evidence="11" id="KW-1185">Reference proteome</keyword>
<evidence type="ECO:0000256" key="6">
    <source>
        <dbReference type="RuleBase" id="RU000641"/>
    </source>
</evidence>
<proteinExistence type="inferred from homology"/>
<dbReference type="Pfam" id="PF02747">
    <property type="entry name" value="PCNA_C"/>
    <property type="match status" value="1"/>
</dbReference>
<dbReference type="GO" id="GO:0006272">
    <property type="term" value="P:leading strand elongation"/>
    <property type="evidence" value="ECO:0007669"/>
    <property type="project" value="TreeGrafter"/>
</dbReference>
<reference evidence="11" key="1">
    <citation type="journal article" date="2023" name="Commun. Biol.">
        <title>Genome analysis of Parmales, the sister group of diatoms, reveals the evolutionary specialization of diatoms from phago-mixotrophs to photoautotrophs.</title>
        <authorList>
            <person name="Ban H."/>
            <person name="Sato S."/>
            <person name="Yoshikawa S."/>
            <person name="Yamada K."/>
            <person name="Nakamura Y."/>
            <person name="Ichinomiya M."/>
            <person name="Sato N."/>
            <person name="Blanc-Mathieu R."/>
            <person name="Endo H."/>
            <person name="Kuwata A."/>
            <person name="Ogata H."/>
        </authorList>
    </citation>
    <scope>NUCLEOTIDE SEQUENCE [LARGE SCALE GENOMIC DNA]</scope>
    <source>
        <strain evidence="11">NIES 3700</strain>
    </source>
</reference>
<dbReference type="GO" id="GO:0019985">
    <property type="term" value="P:translesion synthesis"/>
    <property type="evidence" value="ECO:0007669"/>
    <property type="project" value="TreeGrafter"/>
</dbReference>
<dbReference type="HAMAP" id="MF_00317">
    <property type="entry name" value="DNApol_clamp_arch"/>
    <property type="match status" value="1"/>
</dbReference>
<keyword evidence="3 7" id="KW-0235">DNA replication</keyword>
<comment type="function">
    <text evidence="6">This protein is an auxiliary protein of DNA polymerase delta and is involved in the control of eukaryotic DNA replication by increasing the polymerase's processivity during elongation of the leading strand.</text>
</comment>
<keyword evidence="5 6" id="KW-0539">Nucleus</keyword>
<accession>A0A9W7FJC3</accession>
<evidence type="ECO:0000313" key="10">
    <source>
        <dbReference type="EMBL" id="GMI13126.1"/>
    </source>
</evidence>
<organism evidence="10 11">
    <name type="scientific">Triparma laevis f. longispina</name>
    <dbReference type="NCBI Taxonomy" id="1714387"/>
    <lineage>
        <taxon>Eukaryota</taxon>
        <taxon>Sar</taxon>
        <taxon>Stramenopiles</taxon>
        <taxon>Ochrophyta</taxon>
        <taxon>Bolidophyceae</taxon>
        <taxon>Parmales</taxon>
        <taxon>Triparmaceae</taxon>
        <taxon>Triparma</taxon>
    </lineage>
</organism>
<protein>
    <recommendedName>
        <fullName evidence="6">DNA sliding clamp PCNA</fullName>
    </recommendedName>
</protein>
<name>A0A9W7FJC3_9STRA</name>
<evidence type="ECO:0000256" key="3">
    <source>
        <dbReference type="ARBA" id="ARBA00022705"/>
    </source>
</evidence>
<dbReference type="InterPro" id="IPR022649">
    <property type="entry name" value="Pr_cel_nuc_antig_C"/>
</dbReference>
<feature type="domain" description="Proliferating cell nuclear antigen PCNA N-terminal" evidence="8">
    <location>
        <begin position="1"/>
        <end position="124"/>
    </location>
</feature>
<dbReference type="SUPFAM" id="SSF55979">
    <property type="entry name" value="DNA clamp"/>
    <property type="match status" value="2"/>
</dbReference>
<dbReference type="GO" id="GO:0003677">
    <property type="term" value="F:DNA binding"/>
    <property type="evidence" value="ECO:0007669"/>
    <property type="project" value="UniProtKB-KW"/>
</dbReference>
<dbReference type="FunFam" id="3.70.10.10:FF:000001">
    <property type="entry name" value="Proliferating cell nuclear antigen"/>
    <property type="match status" value="1"/>
</dbReference>
<dbReference type="GO" id="GO:0006298">
    <property type="term" value="P:mismatch repair"/>
    <property type="evidence" value="ECO:0007669"/>
    <property type="project" value="TreeGrafter"/>
</dbReference>
<dbReference type="AlphaFoldDB" id="A0A9W7FJC3"/>
<dbReference type="InterPro" id="IPR022648">
    <property type="entry name" value="Pr_cel_nuc_antig_N"/>
</dbReference>
<dbReference type="EMBL" id="BRXW01000187">
    <property type="protein sequence ID" value="GMI13126.1"/>
    <property type="molecule type" value="Genomic_DNA"/>
</dbReference>